<dbReference type="PRINTS" id="PR00614">
    <property type="entry name" value="NIHGNASESMLL"/>
</dbReference>
<dbReference type="Pfam" id="PF14720">
    <property type="entry name" value="NiFe_hyd_SSU_C"/>
    <property type="match status" value="1"/>
</dbReference>
<dbReference type="Pfam" id="PF01058">
    <property type="entry name" value="Oxidored_q6"/>
    <property type="match status" value="1"/>
</dbReference>
<evidence type="ECO:0000256" key="8">
    <source>
        <dbReference type="ARBA" id="ARBA00022729"/>
    </source>
</evidence>
<evidence type="ECO:0000256" key="9">
    <source>
        <dbReference type="ARBA" id="ARBA00023002"/>
    </source>
</evidence>
<evidence type="ECO:0000256" key="11">
    <source>
        <dbReference type="ARBA" id="ARBA00023014"/>
    </source>
</evidence>
<feature type="binding site" evidence="13">
    <location>
        <position position="153"/>
    </location>
    <ligand>
        <name>[4Fe-4S] cluster</name>
        <dbReference type="ChEBI" id="CHEBI:49883"/>
        <label>1</label>
    </ligand>
</feature>
<feature type="binding site" evidence="13">
    <location>
        <position position="190"/>
    </location>
    <ligand>
        <name>[4Fe-4S] cluster</name>
        <dbReference type="ChEBI" id="CHEBI:49883"/>
        <label>1</label>
    </ligand>
</feature>
<feature type="binding site" evidence="13">
    <location>
        <position position="289"/>
    </location>
    <ligand>
        <name>[3Fe-4S] cluster</name>
        <dbReference type="ChEBI" id="CHEBI:21137"/>
    </ligand>
</feature>
<keyword evidence="12 13" id="KW-0003">3Fe-4S</keyword>
<dbReference type="GO" id="GO:0030313">
    <property type="term" value="C:cell envelope"/>
    <property type="evidence" value="ECO:0007669"/>
    <property type="project" value="UniProtKB-SubCell"/>
</dbReference>
<dbReference type="PANTHER" id="PTHR30013:SF7">
    <property type="entry name" value="HYDROGENASE-2 SMALL CHAIN"/>
    <property type="match status" value="1"/>
</dbReference>
<evidence type="ECO:0000256" key="13">
    <source>
        <dbReference type="PIRSR" id="PIRSR000310-1"/>
    </source>
</evidence>
<dbReference type="GO" id="GO:0009061">
    <property type="term" value="P:anaerobic respiration"/>
    <property type="evidence" value="ECO:0007669"/>
    <property type="project" value="TreeGrafter"/>
</dbReference>
<feature type="binding site" evidence="13">
    <location>
        <position position="228"/>
    </location>
    <ligand>
        <name>[4Fe-4S] cluster</name>
        <dbReference type="ChEBI" id="CHEBI:49883"/>
        <label>2</label>
    </ligand>
</feature>
<feature type="binding site" evidence="13">
    <location>
        <position position="261"/>
    </location>
    <ligand>
        <name>[4Fe-4S] cluster</name>
        <dbReference type="ChEBI" id="CHEBI:49883"/>
        <label>2</label>
    </ligand>
</feature>
<evidence type="ECO:0000259" key="15">
    <source>
        <dbReference type="Pfam" id="PF14720"/>
    </source>
</evidence>
<feature type="binding site" evidence="13">
    <location>
        <position position="255"/>
    </location>
    <ligand>
        <name>[4Fe-4S] cluster</name>
        <dbReference type="ChEBI" id="CHEBI:49883"/>
        <label>2</label>
    </ligand>
</feature>
<keyword evidence="10 13" id="KW-0408">Iron</keyword>
<keyword evidence="8" id="KW-0732">Signal</keyword>
<organism evidence="16 17">
    <name type="scientific">Candidatus Desulfosporosinus infrequens</name>
    <dbReference type="NCBI Taxonomy" id="2043169"/>
    <lineage>
        <taxon>Bacteria</taxon>
        <taxon>Bacillati</taxon>
        <taxon>Bacillota</taxon>
        <taxon>Clostridia</taxon>
        <taxon>Eubacteriales</taxon>
        <taxon>Desulfitobacteriaceae</taxon>
        <taxon>Desulfosporosinus</taxon>
    </lineage>
</organism>
<evidence type="ECO:0000259" key="14">
    <source>
        <dbReference type="Pfam" id="PF01058"/>
    </source>
</evidence>
<dbReference type="InterPro" id="IPR037148">
    <property type="entry name" value="NiFe-Hase_small_C_sf"/>
</dbReference>
<dbReference type="GO" id="GO:0008901">
    <property type="term" value="F:ferredoxin hydrogenase activity"/>
    <property type="evidence" value="ECO:0007669"/>
    <property type="project" value="InterPro"/>
</dbReference>
<comment type="cofactor">
    <cofactor evidence="1">
        <name>[3Fe-4S] cluster</name>
        <dbReference type="ChEBI" id="CHEBI:21137"/>
    </cofactor>
</comment>
<feature type="binding site" evidence="13">
    <location>
        <position position="270"/>
    </location>
    <ligand>
        <name>[3Fe-4S] cluster</name>
        <dbReference type="ChEBI" id="CHEBI:21137"/>
    </ligand>
</feature>
<name>A0A2U3K3I9_9FIRM</name>
<protein>
    <submittedName>
        <fullName evidence="16">Membrane-bound H2-uptake (NiFe)-hydrogenase (Group 1), small subunit</fullName>
    </submittedName>
</protein>
<evidence type="ECO:0000313" key="17">
    <source>
        <dbReference type="Proteomes" id="UP000238916"/>
    </source>
</evidence>
<dbReference type="GO" id="GO:0051539">
    <property type="term" value="F:4 iron, 4 sulfur cluster binding"/>
    <property type="evidence" value="ECO:0007669"/>
    <property type="project" value="UniProtKB-KW"/>
</dbReference>
<comment type="similarity">
    <text evidence="4">Belongs to the [NiFe]/[NiFeSe] hydrogenase small subunit family.</text>
</comment>
<evidence type="ECO:0000256" key="10">
    <source>
        <dbReference type="ARBA" id="ARBA00023004"/>
    </source>
</evidence>
<evidence type="ECO:0000256" key="1">
    <source>
        <dbReference type="ARBA" id="ARBA00001927"/>
    </source>
</evidence>
<feature type="domain" description="Cytochrome-c3 hydrogenase C-terminal" evidence="15">
    <location>
        <begin position="223"/>
        <end position="305"/>
    </location>
</feature>
<evidence type="ECO:0000256" key="12">
    <source>
        <dbReference type="ARBA" id="ARBA00023291"/>
    </source>
</evidence>
<dbReference type="AlphaFoldDB" id="A0A2U3K3I9"/>
<dbReference type="GO" id="GO:0044569">
    <property type="term" value="C:[Ni-Fe] hydrogenase complex"/>
    <property type="evidence" value="ECO:0007669"/>
    <property type="project" value="TreeGrafter"/>
</dbReference>
<proteinExistence type="inferred from homology"/>
<evidence type="ECO:0000256" key="7">
    <source>
        <dbReference type="ARBA" id="ARBA00022723"/>
    </source>
</evidence>
<dbReference type="GO" id="GO:0046872">
    <property type="term" value="F:metal ion binding"/>
    <property type="evidence" value="ECO:0007669"/>
    <property type="project" value="UniProtKB-KW"/>
</dbReference>
<dbReference type="InterPro" id="IPR006137">
    <property type="entry name" value="NADH_UbQ_OxRdtase-like_20kDa"/>
</dbReference>
<dbReference type="NCBIfam" id="TIGR00391">
    <property type="entry name" value="hydA"/>
    <property type="match status" value="1"/>
</dbReference>
<evidence type="ECO:0000256" key="3">
    <source>
        <dbReference type="ARBA" id="ARBA00004196"/>
    </source>
</evidence>
<dbReference type="InterPro" id="IPR027394">
    <property type="entry name" value="Cytochrome-c3_hydrogenase_C"/>
</dbReference>
<dbReference type="OrthoDB" id="9766729at2"/>
<dbReference type="GO" id="GO:0009055">
    <property type="term" value="F:electron transfer activity"/>
    <property type="evidence" value="ECO:0007669"/>
    <property type="project" value="TreeGrafter"/>
</dbReference>
<keyword evidence="6 13" id="KW-0004">4Fe-4S</keyword>
<dbReference type="PROSITE" id="PS51318">
    <property type="entry name" value="TAT"/>
    <property type="match status" value="1"/>
</dbReference>
<dbReference type="InterPro" id="IPR006311">
    <property type="entry name" value="TAT_signal"/>
</dbReference>
<feature type="binding site" evidence="13">
    <location>
        <position position="62"/>
    </location>
    <ligand>
        <name>[4Fe-4S] cluster</name>
        <dbReference type="ChEBI" id="CHEBI:49883"/>
        <label>1</label>
    </ligand>
</feature>
<evidence type="ECO:0000313" key="16">
    <source>
        <dbReference type="EMBL" id="SPF34147.1"/>
    </source>
</evidence>
<dbReference type="GO" id="GO:0016020">
    <property type="term" value="C:membrane"/>
    <property type="evidence" value="ECO:0007669"/>
    <property type="project" value="TreeGrafter"/>
</dbReference>
<evidence type="ECO:0000256" key="4">
    <source>
        <dbReference type="ARBA" id="ARBA00006605"/>
    </source>
</evidence>
<feature type="binding site" evidence="13">
    <location>
        <position position="292"/>
    </location>
    <ligand>
        <name>[3Fe-4S] cluster</name>
        <dbReference type="ChEBI" id="CHEBI:21137"/>
    </ligand>
</feature>
<dbReference type="GO" id="GO:0051538">
    <property type="term" value="F:3 iron, 4 sulfur cluster binding"/>
    <property type="evidence" value="ECO:0007669"/>
    <property type="project" value="UniProtKB-KW"/>
</dbReference>
<dbReference type="InterPro" id="IPR001821">
    <property type="entry name" value="NiFe_hydrogenase_ssu"/>
</dbReference>
<evidence type="ECO:0000256" key="2">
    <source>
        <dbReference type="ARBA" id="ARBA00001966"/>
    </source>
</evidence>
<dbReference type="PIRSF" id="PIRSF000310">
    <property type="entry name" value="NiFe_hyd_ssu"/>
    <property type="match status" value="1"/>
</dbReference>
<dbReference type="NCBIfam" id="TIGR01409">
    <property type="entry name" value="TAT_signal_seq"/>
    <property type="match status" value="1"/>
</dbReference>
<dbReference type="Gene3D" id="4.10.480.10">
    <property type="entry name" value="Cytochrome-c3 hydrogenase, C-terminal domain"/>
    <property type="match status" value="1"/>
</dbReference>
<gene>
    <name evidence="16" type="primary">hynA</name>
    <name evidence="16" type="ORF">SBF1_1280016</name>
</gene>
<feature type="binding site" evidence="13">
    <location>
        <position position="59"/>
    </location>
    <ligand>
        <name>[4Fe-4S] cluster</name>
        <dbReference type="ChEBI" id="CHEBI:49883"/>
        <label>1</label>
    </ligand>
</feature>
<dbReference type="SUPFAM" id="SSF56770">
    <property type="entry name" value="HydA/Nqo6-like"/>
    <property type="match status" value="1"/>
</dbReference>
<accession>A0A2U3K3I9</accession>
<dbReference type="PANTHER" id="PTHR30013">
    <property type="entry name" value="NIFE / NIFESE HYDROGENASE SMALL SUBUNIT FAMILY MEMBER"/>
    <property type="match status" value="1"/>
</dbReference>
<sequence>MGNFDLLTVKGVTRRDFMKLVAATTAALGLPELFIPQAASALEQALKKPPVIWLEGMDCTGCTESAIATLNPSAAALIIDMLSIRYHETIMAGSGQSCEEAYQAALKEDFVLIVEGACPAKEDRYCMVGGKPFRKTLIEAAQKAQVIIAIGSCASEGAGIPGACATGAVGVAEILRNEGINKPVINLPCCPVKPTTLIGTLVYYLTYHKAPPLDSQNRPVAFYGTLLHDNCPRRGHFESGEFLTDWNDPVQKGYCLMLKGCKGPQTYTDCAQVWWNDNANFCINAGSPCAGCSEKSFYKEFSPLYVKQELFKLPGIGQVNADTVGAVIGGAAAIGLGAHLIATAASGRLSNKDHDHDHKEDM</sequence>
<keyword evidence="11 13" id="KW-0411">Iron-sulfur</keyword>
<dbReference type="InterPro" id="IPR019546">
    <property type="entry name" value="TAT_signal_bac_arc"/>
</dbReference>
<evidence type="ECO:0000256" key="6">
    <source>
        <dbReference type="ARBA" id="ARBA00022485"/>
    </source>
</evidence>
<dbReference type="InterPro" id="IPR037024">
    <property type="entry name" value="NiFe_Hase_small_N_sf"/>
</dbReference>
<evidence type="ECO:0000256" key="5">
    <source>
        <dbReference type="ARBA" id="ARBA00011771"/>
    </source>
</evidence>
<dbReference type="Proteomes" id="UP000238916">
    <property type="component" value="Unassembled WGS sequence"/>
</dbReference>
<comment type="cofactor">
    <cofactor evidence="2">
        <name>[4Fe-4S] cluster</name>
        <dbReference type="ChEBI" id="CHEBI:49883"/>
    </cofactor>
</comment>
<dbReference type="Gene3D" id="3.40.50.700">
    <property type="entry name" value="NADH:ubiquinone oxidoreductase-like, 20kDa subunit"/>
    <property type="match status" value="1"/>
</dbReference>
<dbReference type="GO" id="GO:0009375">
    <property type="term" value="C:ferredoxin hydrogenase complex"/>
    <property type="evidence" value="ECO:0007669"/>
    <property type="project" value="InterPro"/>
</dbReference>
<feature type="binding site" evidence="13">
    <location>
        <position position="231"/>
    </location>
    <ligand>
        <name>[4Fe-4S] cluster</name>
        <dbReference type="ChEBI" id="CHEBI:49883"/>
        <label>2</label>
    </ligand>
</feature>
<keyword evidence="7 13" id="KW-0479">Metal-binding</keyword>
<dbReference type="EMBL" id="OMOF01000033">
    <property type="protein sequence ID" value="SPF34147.1"/>
    <property type="molecule type" value="Genomic_DNA"/>
</dbReference>
<reference evidence="17" key="1">
    <citation type="submission" date="2018-02" db="EMBL/GenBank/DDBJ databases">
        <authorList>
            <person name="Hausmann B."/>
        </authorList>
    </citation>
    <scope>NUCLEOTIDE SEQUENCE [LARGE SCALE GENOMIC DNA]</scope>
    <source>
        <strain evidence="17">Peat soil MAG SbF1</strain>
    </source>
</reference>
<keyword evidence="9" id="KW-0560">Oxidoreductase</keyword>
<comment type="subunit">
    <text evidence="5">Heterodimer of a large and a small subunit.</text>
</comment>
<comment type="subcellular location">
    <subcellularLocation>
        <location evidence="3">Cell envelope</location>
    </subcellularLocation>
</comment>
<feature type="domain" description="NADH:ubiquinone oxidoreductase-like 20kDa subunit" evidence="14">
    <location>
        <begin position="59"/>
        <end position="203"/>
    </location>
</feature>